<evidence type="ECO:0000313" key="2">
    <source>
        <dbReference type="EMBL" id="QUC18403.1"/>
    </source>
</evidence>
<proteinExistence type="predicted"/>
<dbReference type="AlphaFoldDB" id="A0A8E5HN81"/>
<protein>
    <submittedName>
        <fullName evidence="2">Uncharacterized protein</fullName>
    </submittedName>
</protein>
<accession>A0A8E5HN81</accession>
<dbReference type="EMBL" id="CP072754">
    <property type="protein sequence ID" value="QUC18403.1"/>
    <property type="molecule type" value="Genomic_DNA"/>
</dbReference>
<sequence>MTTINPRLFERAEKLALMTNELKLHKATQQVDEITRDLEQLARRTQFNETFRQQHEERMESLWCEILAVRAHIESASKLRAEERLEMKDYRREVVEVKREMDDMKGLVTGLAGKVKELPTLSEANAVLAAVHTQREACEMAAATATDWMQKTMNQRIQETIKSTRRWHHEHKTTGLPDAAFTAKYLRKQSKRDPHMAILLHRAIQRRVESRRDGRDSQPRSLEEFCQDVSWGDVTQTVEDELVKRVAFAVRSLRQISQ</sequence>
<evidence type="ECO:0000313" key="3">
    <source>
        <dbReference type="Proteomes" id="UP000027002"/>
    </source>
</evidence>
<evidence type="ECO:0000256" key="1">
    <source>
        <dbReference type="SAM" id="Coils"/>
    </source>
</evidence>
<keyword evidence="3" id="KW-1185">Reference proteome</keyword>
<organism evidence="2 3">
    <name type="scientific">Ustilaginoidea virens</name>
    <name type="common">Rice false smut fungus</name>
    <name type="synonym">Villosiclava virens</name>
    <dbReference type="NCBI Taxonomy" id="1159556"/>
    <lineage>
        <taxon>Eukaryota</taxon>
        <taxon>Fungi</taxon>
        <taxon>Dikarya</taxon>
        <taxon>Ascomycota</taxon>
        <taxon>Pezizomycotina</taxon>
        <taxon>Sordariomycetes</taxon>
        <taxon>Hypocreomycetidae</taxon>
        <taxon>Hypocreales</taxon>
        <taxon>Clavicipitaceae</taxon>
        <taxon>Ustilaginoidea</taxon>
    </lineage>
</organism>
<reference evidence="2" key="1">
    <citation type="submission" date="2020-03" db="EMBL/GenBank/DDBJ databases">
        <title>A mixture of massive structural variations and highly conserved coding sequences in Ustilaginoidea virens genome.</title>
        <authorList>
            <person name="Zhang K."/>
            <person name="Zhao Z."/>
            <person name="Zhang Z."/>
            <person name="Li Y."/>
            <person name="Hsiang T."/>
            <person name="Sun W."/>
        </authorList>
    </citation>
    <scope>NUCLEOTIDE SEQUENCE</scope>
    <source>
        <strain evidence="2">UV-8b</strain>
    </source>
</reference>
<feature type="coiled-coil region" evidence="1">
    <location>
        <begin position="73"/>
        <end position="107"/>
    </location>
</feature>
<dbReference type="Proteomes" id="UP000027002">
    <property type="component" value="Chromosome 2"/>
</dbReference>
<dbReference type="RefSeq" id="XP_042996076.1">
    <property type="nucleotide sequence ID" value="XM_043140142.1"/>
</dbReference>
<keyword evidence="1" id="KW-0175">Coiled coil</keyword>
<dbReference type="GeneID" id="66063422"/>
<gene>
    <name evidence="2" type="ORF">UV8b_02644</name>
</gene>
<dbReference type="OrthoDB" id="6423603at2759"/>
<dbReference type="KEGG" id="uvi:66063422"/>
<name>A0A8E5HN81_USTVR</name>